<dbReference type="Gene3D" id="3.30.565.60">
    <property type="match status" value="1"/>
</dbReference>
<dbReference type="EMBL" id="SLWV01000048">
    <property type="protein sequence ID" value="TCO68103.1"/>
    <property type="molecule type" value="Genomic_DNA"/>
</dbReference>
<dbReference type="InterPro" id="IPR007421">
    <property type="entry name" value="Schlafen_AlbA_2_dom"/>
</dbReference>
<dbReference type="Gene3D" id="1.10.10.10">
    <property type="entry name" value="Winged helix-like DNA-binding domain superfamily/Winged helix DNA-binding domain"/>
    <property type="match status" value="1"/>
</dbReference>
<keyword evidence="3" id="KW-1185">Reference proteome</keyword>
<reference evidence="2 3" key="1">
    <citation type="submission" date="2019-03" db="EMBL/GenBank/DDBJ databases">
        <title>Genomic Encyclopedia of Type Strains, Phase IV (KMG-IV): sequencing the most valuable type-strain genomes for metagenomic binning, comparative biology and taxonomic classification.</title>
        <authorList>
            <person name="Goeker M."/>
        </authorList>
    </citation>
    <scope>NUCLEOTIDE SEQUENCE [LARGE SCALE GENOMIC DNA]</scope>
    <source>
        <strain evidence="2 3">DSM 102940</strain>
    </source>
</reference>
<proteinExistence type="predicted"/>
<dbReference type="PANTHER" id="PTHR30595">
    <property type="entry name" value="GLPR-RELATED TRANSCRIPTIONAL REPRESSOR"/>
    <property type="match status" value="1"/>
</dbReference>
<dbReference type="Pfam" id="PF13749">
    <property type="entry name" value="HATPase_c_4"/>
    <property type="match status" value="1"/>
</dbReference>
<gene>
    <name evidence="2" type="ORF">EV214_14814</name>
</gene>
<evidence type="ECO:0000313" key="2">
    <source>
        <dbReference type="EMBL" id="TCO68103.1"/>
    </source>
</evidence>
<accession>A0A4R2K4K3</accession>
<dbReference type="AlphaFoldDB" id="A0A4R2K4K3"/>
<dbReference type="InterPro" id="IPR038475">
    <property type="entry name" value="RecG_C_sf"/>
</dbReference>
<protein>
    <submittedName>
        <fullName evidence="2">Putative HTH transcriptional regulator</fullName>
    </submittedName>
</protein>
<dbReference type="RefSeq" id="WP_132248302.1">
    <property type="nucleotide sequence ID" value="NZ_SLWV01000048.1"/>
</dbReference>
<name>A0A4R2K4K3_9FIRM</name>
<dbReference type="Pfam" id="PF04326">
    <property type="entry name" value="SLFN_AlbA_2"/>
    <property type="match status" value="1"/>
</dbReference>
<comment type="caution">
    <text evidence="2">The sequence shown here is derived from an EMBL/GenBank/DDBJ whole genome shotgun (WGS) entry which is preliminary data.</text>
</comment>
<dbReference type="InterPro" id="IPR036388">
    <property type="entry name" value="WH-like_DNA-bd_sf"/>
</dbReference>
<sequence length="432" mass="48647">MNYIESQYVELKEVVNVDFKKEIVAFTNTDGGEIYVGVTKDGNIIGVEDTEGQMERISNMIRDGIKPDLTAYTSIETIMDQGKSLIKVTVSRGEKRPYHLTDKGLKPSGVYVRHGVTSAPASDEAIRQMIKESDGTTFERARCINQDLTFEYAEKYFKDSNVQFAQNHKKSLRLIDDNGYYTNAALLLSDQCEHIIRCAVYEGTGKTTFKTRKEYSGSILKQMNEAYAFLALNNNLRSSFEGLKRIDYADYPDYALRETLLNAVVHRDYDYSGSIIINIYDDKIEFVSLGGLVKGITLTDIMGGVSQPRNSIIANIFYRLELIESYGTGIKRILESYADCAVEPTFFPAPSSFVVTLLNRNKITLTLYDDTLSQEENVMNLLQAKGKITRKDIETFLKCSAFPARNVINSLLAQNKIIKTGAARATRYTLSK</sequence>
<dbReference type="Proteomes" id="UP000294919">
    <property type="component" value="Unassembled WGS sequence"/>
</dbReference>
<dbReference type="Gene3D" id="3.30.950.30">
    <property type="entry name" value="Schlafen, AAA domain"/>
    <property type="match status" value="1"/>
</dbReference>
<dbReference type="InterPro" id="IPR038461">
    <property type="entry name" value="Schlafen_AlbA_2_dom_sf"/>
</dbReference>
<evidence type="ECO:0000259" key="1">
    <source>
        <dbReference type="Pfam" id="PF04326"/>
    </source>
</evidence>
<organism evidence="2 3">
    <name type="scientific">Marinisporobacter balticus</name>
    <dbReference type="NCBI Taxonomy" id="2018667"/>
    <lineage>
        <taxon>Bacteria</taxon>
        <taxon>Bacillati</taxon>
        <taxon>Bacillota</taxon>
        <taxon>Clostridia</taxon>
        <taxon>Peptostreptococcales</taxon>
        <taxon>Thermotaleaceae</taxon>
        <taxon>Marinisporobacter</taxon>
    </lineage>
</organism>
<dbReference type="PANTHER" id="PTHR30595:SF6">
    <property type="entry name" value="SCHLAFEN ALBA-2 DOMAIN-CONTAINING PROTEIN"/>
    <property type="match status" value="1"/>
</dbReference>
<dbReference type="OrthoDB" id="34589at2"/>
<evidence type="ECO:0000313" key="3">
    <source>
        <dbReference type="Proteomes" id="UP000294919"/>
    </source>
</evidence>
<feature type="domain" description="Schlafen AlbA-2" evidence="1">
    <location>
        <begin position="5"/>
        <end position="121"/>
    </location>
</feature>